<proteinExistence type="predicted"/>
<gene>
    <name evidence="2" type="ORF">R3P96_13410</name>
</gene>
<reference evidence="2 3" key="1">
    <citation type="submission" date="2023-10" db="EMBL/GenBank/DDBJ databases">
        <title>Development of a sustainable strategy for remediation of hydrocarbon-contaminated territories based on the waste exchange concept.</title>
        <authorList>
            <person name="Krivoruchko A."/>
        </authorList>
    </citation>
    <scope>NUCLEOTIDE SEQUENCE [LARGE SCALE GENOMIC DNA]</scope>
    <source>
        <strain evidence="2 3">IEGM 1323</strain>
    </source>
</reference>
<protein>
    <submittedName>
        <fullName evidence="2">Uncharacterized protein</fullName>
    </submittedName>
</protein>
<evidence type="ECO:0000256" key="1">
    <source>
        <dbReference type="SAM" id="MobiDB-lite"/>
    </source>
</evidence>
<evidence type="ECO:0000313" key="2">
    <source>
        <dbReference type="EMBL" id="MDV6262339.1"/>
    </source>
</evidence>
<name>A0ABU4BDQ9_9NOCA</name>
<feature type="compositionally biased region" description="Basic residues" evidence="1">
    <location>
        <begin position="97"/>
        <end position="106"/>
    </location>
</feature>
<sequence>MPYSNLSDDYYDRTEFLSLSRSALALTTEAIVYASRSLTNGFIPRAALRRLTTSTEPEDDAEELVRAEIWTEVGDGWQIPWTGQRTREQVQEDREKDRKRKAHGRGNHSECPEYYTCRAANTSGSDSDKDFKRDVKNPVVTDLSGSDSDKDSTRESRAPIQPNPIQSNPKGLGIGTGSGVENPASPGADAPLAGTSPEDDSASKKTRPKYDWEEEF</sequence>
<feature type="region of interest" description="Disordered" evidence="1">
    <location>
        <begin position="80"/>
        <end position="216"/>
    </location>
</feature>
<dbReference type="Proteomes" id="UP001185755">
    <property type="component" value="Unassembled WGS sequence"/>
</dbReference>
<keyword evidence="3" id="KW-1185">Reference proteome</keyword>
<feature type="compositionally biased region" description="Basic and acidic residues" evidence="1">
    <location>
        <begin position="147"/>
        <end position="157"/>
    </location>
</feature>
<organism evidence="2 3">
    <name type="scientific">Rhodococcoides yunnanense</name>
    <dbReference type="NCBI Taxonomy" id="278209"/>
    <lineage>
        <taxon>Bacteria</taxon>
        <taxon>Bacillati</taxon>
        <taxon>Actinomycetota</taxon>
        <taxon>Actinomycetes</taxon>
        <taxon>Mycobacteriales</taxon>
        <taxon>Nocardiaceae</taxon>
        <taxon>Rhodococcoides</taxon>
    </lineage>
</organism>
<feature type="compositionally biased region" description="Basic and acidic residues" evidence="1">
    <location>
        <begin position="126"/>
        <end position="136"/>
    </location>
</feature>
<feature type="compositionally biased region" description="Basic and acidic residues" evidence="1">
    <location>
        <begin position="85"/>
        <end position="96"/>
    </location>
</feature>
<accession>A0ABU4BDQ9</accession>
<evidence type="ECO:0000313" key="3">
    <source>
        <dbReference type="Proteomes" id="UP001185755"/>
    </source>
</evidence>
<dbReference type="EMBL" id="JAWLJX010000003">
    <property type="protein sequence ID" value="MDV6262339.1"/>
    <property type="molecule type" value="Genomic_DNA"/>
</dbReference>
<dbReference type="RefSeq" id="WP_317564741.1">
    <property type="nucleotide sequence ID" value="NZ_JAWLJX010000003.1"/>
</dbReference>
<comment type="caution">
    <text evidence="2">The sequence shown here is derived from an EMBL/GenBank/DDBJ whole genome shotgun (WGS) entry which is preliminary data.</text>
</comment>